<evidence type="ECO:0000256" key="1">
    <source>
        <dbReference type="ARBA" id="ARBA00004123"/>
    </source>
</evidence>
<dbReference type="CDD" id="cd08334">
    <property type="entry name" value="DED_Caspase_8_10_r2"/>
    <property type="match status" value="1"/>
</dbReference>
<name>A0A7K6C9B1_PTIVI</name>
<keyword evidence="5" id="KW-0597">Phosphoprotein</keyword>
<dbReference type="Gene3D" id="3.40.50.1460">
    <property type="match status" value="1"/>
</dbReference>
<dbReference type="InterPro" id="IPR015917">
    <property type="entry name" value="Pept_C14A"/>
</dbReference>
<dbReference type="Pfam" id="PF00656">
    <property type="entry name" value="Peptidase_C14"/>
    <property type="match status" value="1"/>
</dbReference>
<keyword evidence="9" id="KW-0378">Hydrolase</keyword>
<keyword evidence="7" id="KW-0053">Apoptosis</keyword>
<evidence type="ECO:0000256" key="6">
    <source>
        <dbReference type="ARBA" id="ARBA00022670"/>
    </source>
</evidence>
<dbReference type="FunFam" id="3.40.50.1460:FF:000008">
    <property type="entry name" value="caspase-8 isoform X1"/>
    <property type="match status" value="1"/>
</dbReference>
<evidence type="ECO:0000256" key="3">
    <source>
        <dbReference type="ARBA" id="ARBA00010134"/>
    </source>
</evidence>
<dbReference type="InterPro" id="IPR011029">
    <property type="entry name" value="DEATH-like_dom_sf"/>
</dbReference>
<keyword evidence="10" id="KW-0788">Thiol protease</keyword>
<dbReference type="InterPro" id="IPR001875">
    <property type="entry name" value="DED_dom"/>
</dbReference>
<dbReference type="FunFam" id="1.10.533.10:FF:000016">
    <property type="entry name" value="CASP8 and FADD-like apoptosis regulator"/>
    <property type="match status" value="1"/>
</dbReference>
<evidence type="ECO:0000256" key="11">
    <source>
        <dbReference type="ARBA" id="ARBA00023145"/>
    </source>
</evidence>
<dbReference type="GO" id="GO:0006915">
    <property type="term" value="P:apoptotic process"/>
    <property type="evidence" value="ECO:0007669"/>
    <property type="project" value="UniProtKB-KW"/>
</dbReference>
<dbReference type="GO" id="GO:0032991">
    <property type="term" value="C:protein-containing complex"/>
    <property type="evidence" value="ECO:0007669"/>
    <property type="project" value="UniProtKB-ARBA"/>
</dbReference>
<evidence type="ECO:0000256" key="9">
    <source>
        <dbReference type="ARBA" id="ARBA00022801"/>
    </source>
</evidence>
<dbReference type="PRINTS" id="PR00376">
    <property type="entry name" value="IL1BCENZYME"/>
</dbReference>
<dbReference type="PROSITE" id="PS50207">
    <property type="entry name" value="CASPASE_P10"/>
    <property type="match status" value="1"/>
</dbReference>
<evidence type="ECO:0000259" key="18">
    <source>
        <dbReference type="PROSITE" id="PS50207"/>
    </source>
</evidence>
<dbReference type="SMART" id="SM00115">
    <property type="entry name" value="CASc"/>
    <property type="match status" value="1"/>
</dbReference>
<dbReference type="GO" id="GO:0004197">
    <property type="term" value="F:cysteine-type endopeptidase activity"/>
    <property type="evidence" value="ECO:0007669"/>
    <property type="project" value="InterPro"/>
</dbReference>
<proteinExistence type="inferred from homology"/>
<evidence type="ECO:0000256" key="2">
    <source>
        <dbReference type="ARBA" id="ARBA00004496"/>
    </source>
</evidence>
<evidence type="ECO:0000256" key="5">
    <source>
        <dbReference type="ARBA" id="ARBA00022553"/>
    </source>
</evidence>
<dbReference type="GO" id="GO:0006508">
    <property type="term" value="P:proteolysis"/>
    <property type="evidence" value="ECO:0007669"/>
    <property type="project" value="UniProtKB-KW"/>
</dbReference>
<dbReference type="InterPro" id="IPR011600">
    <property type="entry name" value="Pept_C14_caspase"/>
</dbReference>
<protein>
    <recommendedName>
        <fullName evidence="15">Caspase-8</fullName>
        <ecNumber evidence="14">3.4.22.61</ecNumber>
    </recommendedName>
</protein>
<keyword evidence="11" id="KW-0865">Zymogen</keyword>
<dbReference type="AlphaFoldDB" id="A0A7K6C9B1"/>
<dbReference type="InterPro" id="IPR029030">
    <property type="entry name" value="Caspase-like_dom_sf"/>
</dbReference>
<keyword evidence="12" id="KW-0539">Nucleus</keyword>
<dbReference type="SUPFAM" id="SSF52129">
    <property type="entry name" value="Caspase-like"/>
    <property type="match status" value="1"/>
</dbReference>
<evidence type="ECO:0000256" key="12">
    <source>
        <dbReference type="ARBA" id="ARBA00023242"/>
    </source>
</evidence>
<comment type="caution">
    <text evidence="20">The sequence shown here is derived from an EMBL/GenBank/DDBJ whole genome shotgun (WGS) entry which is preliminary data.</text>
</comment>
<dbReference type="GO" id="GO:0043065">
    <property type="term" value="P:positive regulation of apoptotic process"/>
    <property type="evidence" value="ECO:0007669"/>
    <property type="project" value="UniProtKB-ARBA"/>
</dbReference>
<feature type="non-terminal residue" evidence="20">
    <location>
        <position position="1"/>
    </location>
</feature>
<evidence type="ECO:0000259" key="19">
    <source>
        <dbReference type="PROSITE" id="PS50208"/>
    </source>
</evidence>
<organism evidence="20 21">
    <name type="scientific">Ptilonorhynchus violaceus</name>
    <name type="common">Satin bowerbird</name>
    <name type="synonym">Pyrrhocorax violaceus</name>
    <dbReference type="NCBI Taxonomy" id="28724"/>
    <lineage>
        <taxon>Eukaryota</taxon>
        <taxon>Metazoa</taxon>
        <taxon>Chordata</taxon>
        <taxon>Craniata</taxon>
        <taxon>Vertebrata</taxon>
        <taxon>Euteleostomi</taxon>
        <taxon>Archelosauria</taxon>
        <taxon>Archosauria</taxon>
        <taxon>Dinosauria</taxon>
        <taxon>Saurischia</taxon>
        <taxon>Theropoda</taxon>
        <taxon>Coelurosauria</taxon>
        <taxon>Aves</taxon>
        <taxon>Neognathae</taxon>
        <taxon>Neoaves</taxon>
        <taxon>Telluraves</taxon>
        <taxon>Australaves</taxon>
        <taxon>Passeriformes</taxon>
        <taxon>Ptilonorhynchidae</taxon>
        <taxon>Ptilonorhynchus</taxon>
    </lineage>
</organism>
<dbReference type="PROSITE" id="PS01121">
    <property type="entry name" value="CASPASE_HIS"/>
    <property type="match status" value="1"/>
</dbReference>
<evidence type="ECO:0000256" key="15">
    <source>
        <dbReference type="ARBA" id="ARBA00068172"/>
    </source>
</evidence>
<dbReference type="GO" id="GO:0051604">
    <property type="term" value="P:protein maturation"/>
    <property type="evidence" value="ECO:0007669"/>
    <property type="project" value="UniProtKB-ARBA"/>
</dbReference>
<dbReference type="PROSITE" id="PS01122">
    <property type="entry name" value="CASPASE_CYS"/>
    <property type="match status" value="1"/>
</dbReference>
<evidence type="ECO:0000259" key="17">
    <source>
        <dbReference type="PROSITE" id="PS50168"/>
    </source>
</evidence>
<dbReference type="InterPro" id="IPR001309">
    <property type="entry name" value="Pept_C14_p20"/>
</dbReference>
<reference evidence="20 21" key="1">
    <citation type="submission" date="2019-09" db="EMBL/GenBank/DDBJ databases">
        <title>Bird 10,000 Genomes (B10K) Project - Family phase.</title>
        <authorList>
            <person name="Zhang G."/>
        </authorList>
    </citation>
    <scope>NUCLEOTIDE SEQUENCE [LARGE SCALE GENOMIC DNA]</scope>
    <source>
        <strain evidence="20">B10K-DU-012-10</strain>
        <tissue evidence="20">Blood</tissue>
    </source>
</reference>
<accession>A0A7K6C9B1</accession>
<evidence type="ECO:0000256" key="14">
    <source>
        <dbReference type="ARBA" id="ARBA00066479"/>
    </source>
</evidence>
<evidence type="ECO:0000256" key="8">
    <source>
        <dbReference type="ARBA" id="ARBA00022737"/>
    </source>
</evidence>
<dbReference type="Proteomes" id="UP000584880">
    <property type="component" value="Unassembled WGS sequence"/>
</dbReference>
<feature type="domain" description="DED" evidence="17">
    <location>
        <begin position="4"/>
        <end position="82"/>
    </location>
</feature>
<dbReference type="PANTHER" id="PTHR48169:SF7">
    <property type="entry name" value="CASPASE 10"/>
    <property type="match status" value="1"/>
</dbReference>
<feature type="domain" description="Caspase family p10" evidence="18">
    <location>
        <begin position="370"/>
        <end position="457"/>
    </location>
</feature>
<keyword evidence="21" id="KW-1185">Reference proteome</keyword>
<evidence type="ECO:0000256" key="7">
    <source>
        <dbReference type="ARBA" id="ARBA00022703"/>
    </source>
</evidence>
<dbReference type="GO" id="GO:0005737">
    <property type="term" value="C:cytoplasm"/>
    <property type="evidence" value="ECO:0007669"/>
    <property type="project" value="UniProtKB-SubCell"/>
</dbReference>
<dbReference type="PROSITE" id="PS50208">
    <property type="entry name" value="CASPASE_P20"/>
    <property type="match status" value="1"/>
</dbReference>
<feature type="domain" description="Caspase family p20" evidence="19">
    <location>
        <begin position="226"/>
        <end position="349"/>
    </location>
</feature>
<dbReference type="InterPro" id="IPR033170">
    <property type="entry name" value="Caspase-8_DED1"/>
</dbReference>
<dbReference type="InterPro" id="IPR016129">
    <property type="entry name" value="Caspase_his_AS"/>
</dbReference>
<evidence type="ECO:0000313" key="20">
    <source>
        <dbReference type="EMBL" id="NWV10635.1"/>
    </source>
</evidence>
<dbReference type="CDD" id="cd08333">
    <property type="entry name" value="DED_Caspase_8_r1"/>
    <property type="match status" value="1"/>
</dbReference>
<dbReference type="EMBL" id="VZRJ01008927">
    <property type="protein sequence ID" value="NWV10635.1"/>
    <property type="molecule type" value="Genomic_DNA"/>
</dbReference>
<dbReference type="SUPFAM" id="SSF47986">
    <property type="entry name" value="DEATH domain"/>
    <property type="match status" value="2"/>
</dbReference>
<evidence type="ECO:0000313" key="21">
    <source>
        <dbReference type="Proteomes" id="UP000584880"/>
    </source>
</evidence>
<keyword evidence="8" id="KW-0677">Repeat</keyword>
<feature type="domain" description="DED" evidence="17">
    <location>
        <begin position="102"/>
        <end position="179"/>
    </location>
</feature>
<comment type="subcellular location">
    <subcellularLocation>
        <location evidence="2">Cytoplasm</location>
    </subcellularLocation>
    <subcellularLocation>
        <location evidence="1">Nucleus</location>
    </subcellularLocation>
</comment>
<evidence type="ECO:0000256" key="4">
    <source>
        <dbReference type="ARBA" id="ARBA00022490"/>
    </source>
</evidence>
<dbReference type="PANTHER" id="PTHR48169">
    <property type="entry name" value="DED DOMAIN-CONTAINING PROTEIN"/>
    <property type="match status" value="1"/>
</dbReference>
<dbReference type="PROSITE" id="PS50168">
    <property type="entry name" value="DED"/>
    <property type="match status" value="2"/>
</dbReference>
<dbReference type="InterPro" id="IPR033139">
    <property type="entry name" value="Caspase_cys_AS"/>
</dbReference>
<dbReference type="GO" id="GO:0005886">
    <property type="term" value="C:plasma membrane"/>
    <property type="evidence" value="ECO:0007669"/>
    <property type="project" value="UniProtKB-ARBA"/>
</dbReference>
<feature type="non-terminal residue" evidence="20">
    <location>
        <position position="465"/>
    </location>
</feature>
<keyword evidence="4" id="KW-0963">Cytoplasm</keyword>
<comment type="catalytic activity">
    <reaction evidence="13">
        <text>Strict requirement for Asp at position P1 and has a preferred cleavage sequence of (Leu/Asp/Val)-Glu-Thr-Asp-|-(Gly/Ser/Ala).</text>
        <dbReference type="EC" id="3.4.22.61"/>
    </reaction>
</comment>
<dbReference type="Gene3D" id="1.10.533.10">
    <property type="entry name" value="Death Domain, Fas"/>
    <property type="match status" value="2"/>
</dbReference>
<dbReference type="InterPro" id="IPR002138">
    <property type="entry name" value="Pept_C14_p10"/>
</dbReference>
<dbReference type="Pfam" id="PF01335">
    <property type="entry name" value="DED"/>
    <property type="match status" value="2"/>
</dbReference>
<keyword evidence="6" id="KW-0645">Protease</keyword>
<evidence type="ECO:0000256" key="10">
    <source>
        <dbReference type="ARBA" id="ARBA00022807"/>
    </source>
</evidence>
<gene>
    <name evidence="20" type="primary">Casp8_1</name>
    <name evidence="20" type="ORF">PTIVIO_R06051</name>
</gene>
<comment type="similarity">
    <text evidence="3 16">Belongs to the peptidase C14A family.</text>
</comment>
<dbReference type="GO" id="GO:0005634">
    <property type="term" value="C:nucleus"/>
    <property type="evidence" value="ECO:0007669"/>
    <property type="project" value="UniProtKB-SubCell"/>
</dbReference>
<evidence type="ECO:0000256" key="13">
    <source>
        <dbReference type="ARBA" id="ARBA00051626"/>
    </source>
</evidence>
<dbReference type="EC" id="3.4.22.61" evidence="14"/>
<dbReference type="SMART" id="SM00031">
    <property type="entry name" value="DED"/>
    <property type="match status" value="2"/>
</dbReference>
<evidence type="ECO:0000256" key="16">
    <source>
        <dbReference type="RuleBase" id="RU003971"/>
    </source>
</evidence>
<dbReference type="CDD" id="cd00032">
    <property type="entry name" value="CASc"/>
    <property type="match status" value="1"/>
</dbReference>
<sequence length="465" mass="53083">MSTDFHKLLFEVSEALVRDELAALKFLSLEHVPRRKLEAIQEPKAFFEVLQEKDVIRAGNLSFLKELLYRVGRIDLLTAHLGSSREQMERELQVPGRAQVSAYRLLLYGIAEDLTPEDVRSVKFLLQKQLPKNKLQDNASMLQVFLEMEVNGIIKEDNLTMLKDILKGFRADIKKKIDIYEGKKKENNSKEELRYPVSVSAHPVERGAEGEVAHWHKETYKMKNNPHGYCVILNNYIFKNPQYNREGTLQDGEAVKRVFKWLQFETVEYMDLNGKEISEKVKEYSKKDHRNMDCFVCFIFSHGEKDKIKGVDDECVNIKDLISCFSGTNCPSLAGKPKVFIIQACQGSVGHPSVPLEADSSGHLEMDATPLTSIPDKADILVGMATVEDYLSFRSRRTGSVYIQSLCEKMKSLCPLRVDLVTILTEVNKEVAGRELEGWKQMPKITTTLLKQLIFEIPQCQSSEK</sequence>